<keyword evidence="4 5" id="KW-0975">Bacterial flagellum</keyword>
<dbReference type="GO" id="GO:0007155">
    <property type="term" value="P:cell adhesion"/>
    <property type="evidence" value="ECO:0007669"/>
    <property type="project" value="InterPro"/>
</dbReference>
<evidence type="ECO:0000313" key="8">
    <source>
        <dbReference type="EMBL" id="PPK66471.1"/>
    </source>
</evidence>
<keyword evidence="8" id="KW-0969">Cilium</keyword>
<comment type="subcellular location">
    <subcellularLocation>
        <location evidence="5">Secreted</location>
    </subcellularLocation>
    <subcellularLocation>
        <location evidence="5">Bacterial flagellum</location>
    </subcellularLocation>
</comment>
<comment type="caution">
    <text evidence="8">The sequence shown here is derived from an EMBL/GenBank/DDBJ whole genome shotgun (WGS) entry which is preliminary data.</text>
</comment>
<feature type="domain" description="Flagellar hook-associated protein 2 C-terminal" evidence="7">
    <location>
        <begin position="210"/>
        <end position="416"/>
    </location>
</feature>
<keyword evidence="9" id="KW-1185">Reference proteome</keyword>
<keyword evidence="8" id="KW-0966">Cell projection</keyword>
<proteinExistence type="inferred from homology"/>
<comment type="similarity">
    <text evidence="1 5">Belongs to the FliD family.</text>
</comment>
<sequence length="431" mass="43408">MTSAVDGLVSGLDTSTIISQLMSIEAAPQTRLKTKASQQQTLTNAYQAINAKMLAVQNAAKDLATSTTWTAVKAGYTSSAVSVAASTTALSGTATFEVASMATTHVVTSAVPQSGTPASGSSLGLVFADKTVNVNVTTNTPQGVADAINGANAGVRATVVTTTTGQVLQFSATGSGAAKSFSVTGLDQPTTVMTQGADGVVNVGNPNAGGYKLTSADNVYTGLIPGVTVTALKPEANITVSTTADSSKAATATQNLVAAVNSALSTIDAATAYNPTTKVSGPLAGNALVRSLREQLLGAVSQGKDNNGGGFSTAGISLDRTGAVKFDQTAFLASVGKDPAGTQATVSTMLGGRFTAIADGATNSTTGRLTQVIQGGDSNLRRLNAEITNWDSRLAAKKVSLQKQYTNLETALGKLKDQANWLSGQLAGLSS</sequence>
<dbReference type="GO" id="GO:0009421">
    <property type="term" value="C:bacterial-type flagellum filament cap"/>
    <property type="evidence" value="ECO:0007669"/>
    <property type="project" value="InterPro"/>
</dbReference>
<dbReference type="GO" id="GO:0071973">
    <property type="term" value="P:bacterial-type flagellum-dependent cell motility"/>
    <property type="evidence" value="ECO:0007669"/>
    <property type="project" value="TreeGrafter"/>
</dbReference>
<comment type="function">
    <text evidence="5">Required for morphogenesis and for the elongation of the flagellar filament by facilitating polymerization of the flagellin monomers at the tip of growing filament. Forms a capping structure, which prevents flagellin subunits (transported through the central channel of the flagellum) from leaking out without polymerization at the distal end.</text>
</comment>
<keyword evidence="3" id="KW-0175">Coiled coil</keyword>
<dbReference type="PANTHER" id="PTHR30288">
    <property type="entry name" value="FLAGELLAR CAP/ASSEMBLY PROTEIN FLID"/>
    <property type="match status" value="1"/>
</dbReference>
<accession>A0A2S6GMW3</accession>
<dbReference type="InterPro" id="IPR040026">
    <property type="entry name" value="FliD"/>
</dbReference>
<dbReference type="RefSeq" id="WP_104480439.1">
    <property type="nucleotide sequence ID" value="NZ_CP154825.1"/>
</dbReference>
<evidence type="ECO:0000259" key="6">
    <source>
        <dbReference type="Pfam" id="PF02465"/>
    </source>
</evidence>
<evidence type="ECO:0000256" key="1">
    <source>
        <dbReference type="ARBA" id="ARBA00009764"/>
    </source>
</evidence>
<dbReference type="PANTHER" id="PTHR30288:SF0">
    <property type="entry name" value="FLAGELLAR HOOK-ASSOCIATED PROTEIN 2"/>
    <property type="match status" value="1"/>
</dbReference>
<dbReference type="AlphaFoldDB" id="A0A2S6GMW3"/>
<evidence type="ECO:0000259" key="7">
    <source>
        <dbReference type="Pfam" id="PF07195"/>
    </source>
</evidence>
<gene>
    <name evidence="8" type="ORF">CLV40_110175</name>
</gene>
<dbReference type="Pfam" id="PF02465">
    <property type="entry name" value="FliD_N"/>
    <property type="match status" value="1"/>
</dbReference>
<evidence type="ECO:0000313" key="9">
    <source>
        <dbReference type="Proteomes" id="UP000239203"/>
    </source>
</evidence>
<feature type="domain" description="Flagellar hook-associated protein 2 N-terminal" evidence="6">
    <location>
        <begin position="10"/>
        <end position="105"/>
    </location>
</feature>
<comment type="subunit">
    <text evidence="2 5">Homopentamer.</text>
</comment>
<dbReference type="Pfam" id="PF07195">
    <property type="entry name" value="FliD_C"/>
    <property type="match status" value="1"/>
</dbReference>
<dbReference type="Proteomes" id="UP000239203">
    <property type="component" value="Unassembled WGS sequence"/>
</dbReference>
<name>A0A2S6GMW3_9PSEU</name>
<evidence type="ECO:0000256" key="5">
    <source>
        <dbReference type="RuleBase" id="RU362066"/>
    </source>
</evidence>
<dbReference type="GO" id="GO:0005576">
    <property type="term" value="C:extracellular region"/>
    <property type="evidence" value="ECO:0007669"/>
    <property type="project" value="UniProtKB-SubCell"/>
</dbReference>
<dbReference type="InterPro" id="IPR010809">
    <property type="entry name" value="FliD_C"/>
</dbReference>
<dbReference type="InterPro" id="IPR003481">
    <property type="entry name" value="FliD_N"/>
</dbReference>
<reference evidence="8 9" key="1">
    <citation type="submission" date="2018-02" db="EMBL/GenBank/DDBJ databases">
        <title>Genomic Encyclopedia of Archaeal and Bacterial Type Strains, Phase II (KMG-II): from individual species to whole genera.</title>
        <authorList>
            <person name="Goeker M."/>
        </authorList>
    </citation>
    <scope>NUCLEOTIDE SEQUENCE [LARGE SCALE GENOMIC DNA]</scope>
    <source>
        <strain evidence="8 9">YU 961-1</strain>
    </source>
</reference>
<dbReference type="OrthoDB" id="5241527at2"/>
<organism evidence="8 9">
    <name type="scientific">Actinokineospora auranticolor</name>
    <dbReference type="NCBI Taxonomy" id="155976"/>
    <lineage>
        <taxon>Bacteria</taxon>
        <taxon>Bacillati</taxon>
        <taxon>Actinomycetota</taxon>
        <taxon>Actinomycetes</taxon>
        <taxon>Pseudonocardiales</taxon>
        <taxon>Pseudonocardiaceae</taxon>
        <taxon>Actinokineospora</taxon>
    </lineage>
</organism>
<protein>
    <recommendedName>
        <fullName evidence="5">Flagellar hook-associated protein 2</fullName>
        <shortName evidence="5">HAP2</shortName>
    </recommendedName>
    <alternativeName>
        <fullName evidence="5">Flagellar cap protein</fullName>
    </alternativeName>
</protein>
<keyword evidence="8" id="KW-0282">Flagellum</keyword>
<keyword evidence="5" id="KW-0964">Secreted</keyword>
<dbReference type="EMBL" id="PTIX01000010">
    <property type="protein sequence ID" value="PPK66471.1"/>
    <property type="molecule type" value="Genomic_DNA"/>
</dbReference>
<evidence type="ECO:0000256" key="3">
    <source>
        <dbReference type="ARBA" id="ARBA00023054"/>
    </source>
</evidence>
<evidence type="ECO:0000256" key="2">
    <source>
        <dbReference type="ARBA" id="ARBA00011255"/>
    </source>
</evidence>
<evidence type="ECO:0000256" key="4">
    <source>
        <dbReference type="ARBA" id="ARBA00023143"/>
    </source>
</evidence>
<dbReference type="GO" id="GO:0009424">
    <property type="term" value="C:bacterial-type flagellum hook"/>
    <property type="evidence" value="ECO:0007669"/>
    <property type="project" value="UniProtKB-UniRule"/>
</dbReference>